<organism evidence="1 2">
    <name type="scientific">Acidiphilium cryptum (strain JF-5)</name>
    <dbReference type="NCBI Taxonomy" id="349163"/>
    <lineage>
        <taxon>Bacteria</taxon>
        <taxon>Pseudomonadati</taxon>
        <taxon>Pseudomonadota</taxon>
        <taxon>Alphaproteobacteria</taxon>
        <taxon>Acetobacterales</taxon>
        <taxon>Acidocellaceae</taxon>
        <taxon>Acidiphilium</taxon>
    </lineage>
</organism>
<evidence type="ECO:0000313" key="2">
    <source>
        <dbReference type="Proteomes" id="UP000000245"/>
    </source>
</evidence>
<protein>
    <submittedName>
        <fullName evidence="1">Response regulator receiver protein</fullName>
    </submittedName>
</protein>
<keyword evidence="1" id="KW-0614">Plasmid</keyword>
<dbReference type="Proteomes" id="UP000000245">
    <property type="component" value="Plasmid pACRY01"/>
</dbReference>
<dbReference type="HOGENOM" id="CLU_1521994_0_0_5"/>
<dbReference type="EMBL" id="CP000689">
    <property type="protein sequence ID" value="ABQ28819.1"/>
    <property type="molecule type" value="Genomic_DNA"/>
</dbReference>
<accession>A5FT87</accession>
<dbReference type="AlphaFoldDB" id="A5FT87"/>
<evidence type="ECO:0000313" key="1">
    <source>
        <dbReference type="EMBL" id="ABQ28819.1"/>
    </source>
</evidence>
<geneLocation type="plasmid" evidence="1 2">
    <name>pACRY01</name>
</geneLocation>
<dbReference type="Pfam" id="PF11339">
    <property type="entry name" value="DUF3141"/>
    <property type="match status" value="1"/>
</dbReference>
<name>A5FT87_ACICJ</name>
<sequence>MTSERDTSRRWAGHGPAAVAGAASSAAAQLASAWPEYMIDAFQRGVLFLELLQQRVNEEIASTAWLMSTALRFDHEMVMSDSALLLPMNYSLLRITPPPGMIADPRKRLVVVVDPRAGQGPGIGGFKVERGISGAVHCTSPCGHGTGGHRHPNKNIAYELKISQRTVENPRTEIME</sequence>
<dbReference type="InterPro" id="IPR024501">
    <property type="entry name" value="DUF3141"/>
</dbReference>
<keyword evidence="2" id="KW-1185">Reference proteome</keyword>
<reference evidence="1 2" key="1">
    <citation type="submission" date="2007-05" db="EMBL/GenBank/DDBJ databases">
        <title>Complete sequence of plasmid1 pACRY01 of Acidiphilium cryptum JF-5.</title>
        <authorList>
            <consortium name="US DOE Joint Genome Institute"/>
            <person name="Copeland A."/>
            <person name="Lucas S."/>
            <person name="Lapidus A."/>
            <person name="Barry K."/>
            <person name="Detter J.C."/>
            <person name="Glavina del Rio T."/>
            <person name="Hammon N."/>
            <person name="Israni S."/>
            <person name="Dalin E."/>
            <person name="Tice H."/>
            <person name="Pitluck S."/>
            <person name="Sims D."/>
            <person name="Brettin T."/>
            <person name="Bruce D."/>
            <person name="Han C."/>
            <person name="Schmutz J."/>
            <person name="Larimer F."/>
            <person name="Land M."/>
            <person name="Hauser L."/>
            <person name="Kyrpides N."/>
            <person name="Kim E."/>
            <person name="Magnuson T."/>
            <person name="Richardson P."/>
        </authorList>
    </citation>
    <scope>NUCLEOTIDE SEQUENCE [LARGE SCALE GENOMIC DNA]</scope>
    <source>
        <strain evidence="2">JF-5</strain>
        <plasmid evidence="2">Plasmid pACRY01</plasmid>
    </source>
</reference>
<dbReference type="KEGG" id="acr:Acry_3197"/>
<proteinExistence type="predicted"/>
<gene>
    <name evidence="1" type="ordered locus">Acry_3197</name>
</gene>